<keyword evidence="2" id="KW-1185">Reference proteome</keyword>
<protein>
    <submittedName>
        <fullName evidence="1">Uncharacterized protein</fullName>
    </submittedName>
</protein>
<evidence type="ECO:0000313" key="1">
    <source>
        <dbReference type="EMBL" id="MDR6555000.1"/>
    </source>
</evidence>
<gene>
    <name evidence="1" type="ORF">J2736_006243</name>
</gene>
<organism evidence="1 2">
    <name type="scientific">Paenibacillus qinlingensis</name>
    <dbReference type="NCBI Taxonomy" id="1837343"/>
    <lineage>
        <taxon>Bacteria</taxon>
        <taxon>Bacillati</taxon>
        <taxon>Bacillota</taxon>
        <taxon>Bacilli</taxon>
        <taxon>Bacillales</taxon>
        <taxon>Paenibacillaceae</taxon>
        <taxon>Paenibacillus</taxon>
    </lineage>
</organism>
<proteinExistence type="predicted"/>
<dbReference type="RefSeq" id="WP_310502403.1">
    <property type="nucleotide sequence ID" value="NZ_JAVDSB010000022.1"/>
</dbReference>
<dbReference type="Proteomes" id="UP001267290">
    <property type="component" value="Unassembled WGS sequence"/>
</dbReference>
<sequence>MNDKVTLTASGLPAGKEVQIDWNTMVGSRVTAAGFSESAKKLTVLTSDEQGKLTYDFRIPVDLGGVPHRIDVKIGDDIYGQAYYTIHPSIVSMTPTSGPAGTAVTVEIHGVGWTEYDNAFYLTYDNSYIGYMCGFNSQGHVKFTINVTGEPGYHIMDLYPGIYRGQKQNPNIYVTPQLTYDQDHPGSAIPAIRLGFEITAPDKEHKDEVKK</sequence>
<name>A0ABU1P5G3_9BACL</name>
<reference evidence="1 2" key="1">
    <citation type="submission" date="2023-07" db="EMBL/GenBank/DDBJ databases">
        <title>Sorghum-associated microbial communities from plants grown in Nebraska, USA.</title>
        <authorList>
            <person name="Schachtman D."/>
        </authorList>
    </citation>
    <scope>NUCLEOTIDE SEQUENCE [LARGE SCALE GENOMIC DNA]</scope>
    <source>
        <strain evidence="1 2">CC258</strain>
    </source>
</reference>
<comment type="caution">
    <text evidence="1">The sequence shown here is derived from an EMBL/GenBank/DDBJ whole genome shotgun (WGS) entry which is preliminary data.</text>
</comment>
<evidence type="ECO:0000313" key="2">
    <source>
        <dbReference type="Proteomes" id="UP001267290"/>
    </source>
</evidence>
<dbReference type="EMBL" id="JAVDSB010000022">
    <property type="protein sequence ID" value="MDR6555000.1"/>
    <property type="molecule type" value="Genomic_DNA"/>
</dbReference>
<accession>A0ABU1P5G3</accession>